<proteinExistence type="predicted"/>
<dbReference type="PATRIC" id="fig|33051.5.peg.1826"/>
<evidence type="ECO:0000313" key="1">
    <source>
        <dbReference type="EMBL" id="KTW18268.1"/>
    </source>
</evidence>
<dbReference type="AlphaFoldDB" id="A0A147JDC0"/>
<comment type="caution">
    <text evidence="1">The sequence shown here is derived from an EMBL/GenBank/DDBJ whole genome shotgun (WGS) entry which is preliminary data.</text>
</comment>
<gene>
    <name evidence="1" type="ORF">NS258_00330</name>
</gene>
<dbReference type="EMBL" id="LDTC01000003">
    <property type="protein sequence ID" value="KTW18268.1"/>
    <property type="molecule type" value="Genomic_DNA"/>
</dbReference>
<sequence length="164" mass="16792">MLVLSGCGAPAEQAGANDTAVNAVDLNDAPAAIVNAGSEAPVPAATNATEQTAPTIDRTNQTGAKLYREILLDGGKLGDAPITDFRLDDRCTTSIVTAGGSTTVDWSKVSNVLSRTSAGRHVLTIERDGQPVELSIPEKGDTPKGNAALQLESGFGLLASECQS</sequence>
<protein>
    <submittedName>
        <fullName evidence="1">Uncharacterized protein</fullName>
    </submittedName>
</protein>
<accession>A0A147JDC0</accession>
<dbReference type="Proteomes" id="UP000074410">
    <property type="component" value="Unassembled WGS sequence"/>
</dbReference>
<name>A0A147JDC0_9SPHN</name>
<evidence type="ECO:0000313" key="2">
    <source>
        <dbReference type="Proteomes" id="UP000074410"/>
    </source>
</evidence>
<reference evidence="1 2" key="1">
    <citation type="journal article" date="2016" name="Front. Microbiol.">
        <title>Genomic Resource of Rice Seed Associated Bacteria.</title>
        <authorList>
            <person name="Midha S."/>
            <person name="Bansal K."/>
            <person name="Sharma S."/>
            <person name="Kumar N."/>
            <person name="Patil P.P."/>
            <person name="Chaudhry V."/>
            <person name="Patil P.B."/>
        </authorList>
    </citation>
    <scope>NUCLEOTIDE SEQUENCE [LARGE SCALE GENOMIC DNA]</scope>
    <source>
        <strain evidence="1 2">NS258</strain>
    </source>
</reference>
<organism evidence="1 2">
    <name type="scientific">Sphingomonas sanguinis</name>
    <dbReference type="NCBI Taxonomy" id="33051"/>
    <lineage>
        <taxon>Bacteria</taxon>
        <taxon>Pseudomonadati</taxon>
        <taxon>Pseudomonadota</taxon>
        <taxon>Alphaproteobacteria</taxon>
        <taxon>Sphingomonadales</taxon>
        <taxon>Sphingomonadaceae</taxon>
        <taxon>Sphingomonas</taxon>
    </lineage>
</organism>